<dbReference type="Gene3D" id="3.15.10.30">
    <property type="entry name" value="Haemolymph juvenile hormone binding protein"/>
    <property type="match status" value="1"/>
</dbReference>
<dbReference type="EMBL" id="ODYU01009376">
    <property type="protein sequence ID" value="SOQ53759.1"/>
    <property type="molecule type" value="Genomic_DNA"/>
</dbReference>
<keyword evidence="1" id="KW-0732">Signal</keyword>
<dbReference type="InterPro" id="IPR010562">
    <property type="entry name" value="Haemolymph_juvenile_hormone-bd"/>
</dbReference>
<dbReference type="PANTHER" id="PTHR11008">
    <property type="entry name" value="PROTEIN TAKEOUT-LIKE PROTEIN"/>
    <property type="match status" value="1"/>
</dbReference>
<feature type="signal peptide" evidence="1">
    <location>
        <begin position="1"/>
        <end position="19"/>
    </location>
</feature>
<evidence type="ECO:0000313" key="2">
    <source>
        <dbReference type="EMBL" id="SOQ53759.1"/>
    </source>
</evidence>
<dbReference type="AlphaFoldDB" id="A0A2H1WL25"/>
<accession>A0A2H1WL25</accession>
<dbReference type="Pfam" id="PF06585">
    <property type="entry name" value="JHBP"/>
    <property type="match status" value="1"/>
</dbReference>
<evidence type="ECO:0000256" key="1">
    <source>
        <dbReference type="SAM" id="SignalP"/>
    </source>
</evidence>
<reference evidence="2" key="1">
    <citation type="submission" date="2016-07" db="EMBL/GenBank/DDBJ databases">
        <authorList>
            <person name="Bretaudeau A."/>
        </authorList>
    </citation>
    <scope>NUCLEOTIDE SEQUENCE</scope>
    <source>
        <strain evidence="2">Rice</strain>
        <tissue evidence="2">Whole body</tissue>
    </source>
</reference>
<protein>
    <submittedName>
        <fullName evidence="2">SFRICE_019859</fullName>
    </submittedName>
</protein>
<gene>
    <name evidence="2" type="ORF">SFRICE_019859</name>
</gene>
<dbReference type="SMART" id="SM00700">
    <property type="entry name" value="JHBP"/>
    <property type="match status" value="1"/>
</dbReference>
<dbReference type="GO" id="GO:0005615">
    <property type="term" value="C:extracellular space"/>
    <property type="evidence" value="ECO:0007669"/>
    <property type="project" value="TreeGrafter"/>
</dbReference>
<dbReference type="InterPro" id="IPR038606">
    <property type="entry name" value="To_sf"/>
</dbReference>
<organism evidence="2">
    <name type="scientific">Spodoptera frugiperda</name>
    <name type="common">Fall armyworm</name>
    <dbReference type="NCBI Taxonomy" id="7108"/>
    <lineage>
        <taxon>Eukaryota</taxon>
        <taxon>Metazoa</taxon>
        <taxon>Ecdysozoa</taxon>
        <taxon>Arthropoda</taxon>
        <taxon>Hexapoda</taxon>
        <taxon>Insecta</taxon>
        <taxon>Pterygota</taxon>
        <taxon>Neoptera</taxon>
        <taxon>Endopterygota</taxon>
        <taxon>Lepidoptera</taxon>
        <taxon>Glossata</taxon>
        <taxon>Ditrysia</taxon>
        <taxon>Noctuoidea</taxon>
        <taxon>Noctuidae</taxon>
        <taxon>Amphipyrinae</taxon>
        <taxon>Spodoptera</taxon>
    </lineage>
</organism>
<feature type="chain" id="PRO_5013682073" evidence="1">
    <location>
        <begin position="20"/>
        <end position="238"/>
    </location>
</feature>
<proteinExistence type="predicted"/>
<dbReference type="PANTHER" id="PTHR11008:SF41">
    <property type="entry name" value="RE70318P"/>
    <property type="match status" value="1"/>
</dbReference>
<sequence>MCSSRIFVFSVVLISSVTSKPRIACDVDDHRCLTEGADRSFDEFIKGIPGVLPSDPLRLEYLEVDLPTVSYKLIGASLSGMSDCKVDFVKIYRKEKKYHYHVACPHLTFQSKCDLKGYIGPQYIEGKGSTCKVDHYDYNFLFNGDFYRKVRPDNKVYFELLTSNLEIEAKGKVVYQVKDLFNGNKEKTAAVQDFLNEHWQFVNKLLRTPTMGALMKKYIKNINTYLSKVPVDDIFYQD</sequence>
<name>A0A2H1WL25_SPOFR</name>